<reference evidence="3 4" key="1">
    <citation type="journal article" date="2019" name="Int. J. Syst. Evol. Microbiol.">
        <title>Capsulimonas corticalis gen. nov., sp. nov., an aerobic capsulated bacterium, of a novel bacterial order, Capsulimonadales ord. nov., of the class Armatimonadia of the phylum Armatimonadetes.</title>
        <authorList>
            <person name="Li J."/>
            <person name="Kudo C."/>
            <person name="Tonouchi A."/>
        </authorList>
    </citation>
    <scope>NUCLEOTIDE SEQUENCE [LARGE SCALE GENOMIC DNA]</scope>
    <source>
        <strain evidence="3 4">AX-7</strain>
    </source>
</reference>
<dbReference type="FunCoup" id="A0A402CSK1">
    <property type="interactions" value="62"/>
</dbReference>
<accession>A0A402CSK1</accession>
<dbReference type="Proteomes" id="UP000287394">
    <property type="component" value="Chromosome"/>
</dbReference>
<evidence type="ECO:0000256" key="1">
    <source>
        <dbReference type="ARBA" id="ARBA00006068"/>
    </source>
</evidence>
<comment type="similarity">
    <text evidence="1">Belongs to the LytR/CpsA/Psr (LCP) family.</text>
</comment>
<dbReference type="Pfam" id="PF03816">
    <property type="entry name" value="LytR_cpsA_psr"/>
    <property type="match status" value="1"/>
</dbReference>
<gene>
    <name evidence="3" type="ORF">CCAX7_31140</name>
</gene>
<evidence type="ECO:0000313" key="4">
    <source>
        <dbReference type="Proteomes" id="UP000287394"/>
    </source>
</evidence>
<organism evidence="3 4">
    <name type="scientific">Capsulimonas corticalis</name>
    <dbReference type="NCBI Taxonomy" id="2219043"/>
    <lineage>
        <taxon>Bacteria</taxon>
        <taxon>Bacillati</taxon>
        <taxon>Armatimonadota</taxon>
        <taxon>Armatimonadia</taxon>
        <taxon>Capsulimonadales</taxon>
        <taxon>Capsulimonadaceae</taxon>
        <taxon>Capsulimonas</taxon>
    </lineage>
</organism>
<dbReference type="InterPro" id="IPR050922">
    <property type="entry name" value="LytR/CpsA/Psr_CW_biosynth"/>
</dbReference>
<dbReference type="NCBIfam" id="TIGR00350">
    <property type="entry name" value="lytR_cpsA_psr"/>
    <property type="match status" value="1"/>
</dbReference>
<protein>
    <submittedName>
        <fullName evidence="3">Uncharacterized protein</fullName>
    </submittedName>
</protein>
<keyword evidence="4" id="KW-1185">Reference proteome</keyword>
<dbReference type="KEGG" id="ccot:CCAX7_31140"/>
<dbReference type="EMBL" id="AP025739">
    <property type="protein sequence ID" value="BDI31063.1"/>
    <property type="molecule type" value="Genomic_DNA"/>
</dbReference>
<dbReference type="InterPro" id="IPR004474">
    <property type="entry name" value="LytR_CpsA_psr"/>
</dbReference>
<dbReference type="PANTHER" id="PTHR33392">
    <property type="entry name" value="POLYISOPRENYL-TEICHOIC ACID--PEPTIDOGLYCAN TEICHOIC ACID TRANSFERASE TAGU"/>
    <property type="match status" value="1"/>
</dbReference>
<dbReference type="OrthoDB" id="9782542at2"/>
<sequence length="356" mass="39581">MGTSTPRKTAPQPRKPLPPRQPQSAKPSAKTRPPSMAGRIAGLLLLGLLSGSAVYIGTSLRHNPGLIKYLKPAFVPPKVEDAFPGQKTLNLMVIGRDYDYSNSDQIIKTQARSDMLMMARIDFDQKKISFLSIPRDTRADIPGWGVGKINAAHAHGGPALTEQTVQNNFGIPTEKYAAIDFQGFEEAIDQLGGVDLNVDKKMDYDDNWGHLHIHLKPGMQHLNGQQAMGFVRFRHSDSDLIRVQRQQALLAALKAKLLDPRTLAALPNLLGTLDRHLSSDMTADQKIAIARFVHDTPHDDIQMETLPSTEGRVFVETDWEKARPMIQKTFGVAPPEQVAEALPRHRRRRHRTADAQ</sequence>
<evidence type="ECO:0000313" key="3">
    <source>
        <dbReference type="EMBL" id="BDI31063.1"/>
    </source>
</evidence>
<dbReference type="AlphaFoldDB" id="A0A402CSK1"/>
<feature type="region of interest" description="Disordered" evidence="2">
    <location>
        <begin position="1"/>
        <end position="35"/>
    </location>
</feature>
<dbReference type="PANTHER" id="PTHR33392:SF6">
    <property type="entry name" value="POLYISOPRENYL-TEICHOIC ACID--PEPTIDOGLYCAN TEICHOIC ACID TRANSFERASE TAGU"/>
    <property type="match status" value="1"/>
</dbReference>
<proteinExistence type="inferred from homology"/>
<name>A0A402CSK1_9BACT</name>
<evidence type="ECO:0000256" key="2">
    <source>
        <dbReference type="SAM" id="MobiDB-lite"/>
    </source>
</evidence>
<feature type="compositionally biased region" description="Basic residues" evidence="2">
    <location>
        <begin position="344"/>
        <end position="356"/>
    </location>
</feature>
<dbReference type="RefSeq" id="WP_119320365.1">
    <property type="nucleotide sequence ID" value="NZ_AP025739.1"/>
</dbReference>
<dbReference type="Gene3D" id="3.40.630.190">
    <property type="entry name" value="LCP protein"/>
    <property type="match status" value="1"/>
</dbReference>
<feature type="region of interest" description="Disordered" evidence="2">
    <location>
        <begin position="337"/>
        <end position="356"/>
    </location>
</feature>